<feature type="transmembrane region" description="Helical" evidence="7">
    <location>
        <begin position="99"/>
        <end position="123"/>
    </location>
</feature>
<accession>A0A1E8EY83</accession>
<evidence type="ECO:0000313" key="10">
    <source>
        <dbReference type="Proteomes" id="UP000175744"/>
    </source>
</evidence>
<comment type="caution">
    <text evidence="9">The sequence shown here is derived from an EMBL/GenBank/DDBJ whole genome shotgun (WGS) entry which is preliminary data.</text>
</comment>
<keyword evidence="10" id="KW-1185">Reference proteome</keyword>
<sequence length="412" mass="44675">MNKKFKTFITIFFIGAAYAIIYALPFVQYMFYDPLVESLGATNAQLGVLIAIFGIGNIVGAPIGGWISDKFNHKMVYLLSLVGNAILCFLFAFNLNYKFAVIIWIGLAVTALFAYFPAHVKILRLLGDDENQGKVFGLAESAGGIGSIIVNSIALYLFSKAASSVGGFKIVVIGYGVASLVVAAILWGLIENPKKDKEESKEDNITASDFLTVLKYPGTWFTGIAIFSIYTLYVTLSYFTPYCTSVLGVSAAFAGGIAIIRTYVIRIAGAPLGEYLGDKMNSVSKAIIIAAVGAIATIMIIMNVPASTNMYIVLVLTLLISLFTYIGRANMFAVQSEVKIAEKYSATAAGITCAIGFSPDLFQFTIFGGWLDKYGNQGYKYIFIYTIVILALGIVNSILAIRFRKKLEIEGK</sequence>
<dbReference type="STRING" id="1121290.CLAOCE_16590"/>
<evidence type="ECO:0000256" key="4">
    <source>
        <dbReference type="ARBA" id="ARBA00022692"/>
    </source>
</evidence>
<comment type="subcellular location">
    <subcellularLocation>
        <location evidence="1">Cell membrane</location>
        <topology evidence="1">Multi-pass membrane protein</topology>
    </subcellularLocation>
</comment>
<dbReference type="SUPFAM" id="SSF103473">
    <property type="entry name" value="MFS general substrate transporter"/>
    <property type="match status" value="1"/>
</dbReference>
<dbReference type="InterPro" id="IPR011701">
    <property type="entry name" value="MFS"/>
</dbReference>
<dbReference type="EMBL" id="LZFO01000025">
    <property type="protein sequence ID" value="OFI05501.1"/>
    <property type="molecule type" value="Genomic_DNA"/>
</dbReference>
<evidence type="ECO:0000256" key="5">
    <source>
        <dbReference type="ARBA" id="ARBA00022989"/>
    </source>
</evidence>
<evidence type="ECO:0000256" key="7">
    <source>
        <dbReference type="SAM" id="Phobius"/>
    </source>
</evidence>
<feature type="transmembrane region" description="Helical" evidence="7">
    <location>
        <begin position="44"/>
        <end position="63"/>
    </location>
</feature>
<dbReference type="Pfam" id="PF07690">
    <property type="entry name" value="MFS_1"/>
    <property type="match status" value="1"/>
</dbReference>
<feature type="transmembrane region" description="Helical" evidence="7">
    <location>
        <begin position="7"/>
        <end position="32"/>
    </location>
</feature>
<dbReference type="RefSeq" id="WP_070110630.1">
    <property type="nucleotide sequence ID" value="NZ_LZFO01000025.1"/>
</dbReference>
<keyword evidence="5 7" id="KW-1133">Transmembrane helix</keyword>
<name>A0A1E8EY83_9CLOT</name>
<dbReference type="InterPro" id="IPR020846">
    <property type="entry name" value="MFS_dom"/>
</dbReference>
<protein>
    <submittedName>
        <fullName evidence="9">Inner membrane protein YqcE</fullName>
    </submittedName>
</protein>
<evidence type="ECO:0000256" key="3">
    <source>
        <dbReference type="ARBA" id="ARBA00022475"/>
    </source>
</evidence>
<dbReference type="AlphaFoldDB" id="A0A1E8EY83"/>
<dbReference type="InterPro" id="IPR050189">
    <property type="entry name" value="MFS_Efflux_Transporters"/>
</dbReference>
<evidence type="ECO:0000313" key="9">
    <source>
        <dbReference type="EMBL" id="OFI05501.1"/>
    </source>
</evidence>
<dbReference type="PANTHER" id="PTHR43124">
    <property type="entry name" value="PURINE EFFLUX PUMP PBUE"/>
    <property type="match status" value="1"/>
</dbReference>
<organism evidence="9 10">
    <name type="scientific">Clostridium acetireducens DSM 10703</name>
    <dbReference type="NCBI Taxonomy" id="1121290"/>
    <lineage>
        <taxon>Bacteria</taxon>
        <taxon>Bacillati</taxon>
        <taxon>Bacillota</taxon>
        <taxon>Clostridia</taxon>
        <taxon>Eubacteriales</taxon>
        <taxon>Clostridiaceae</taxon>
        <taxon>Clostridium</taxon>
    </lineage>
</organism>
<evidence type="ECO:0000256" key="6">
    <source>
        <dbReference type="ARBA" id="ARBA00023136"/>
    </source>
</evidence>
<proteinExistence type="predicted"/>
<dbReference type="GO" id="GO:0022857">
    <property type="term" value="F:transmembrane transporter activity"/>
    <property type="evidence" value="ECO:0007669"/>
    <property type="project" value="InterPro"/>
</dbReference>
<feature type="transmembrane region" description="Helical" evidence="7">
    <location>
        <begin position="75"/>
        <end position="93"/>
    </location>
</feature>
<dbReference type="GO" id="GO:0005886">
    <property type="term" value="C:plasma membrane"/>
    <property type="evidence" value="ECO:0007669"/>
    <property type="project" value="UniProtKB-SubCell"/>
</dbReference>
<reference evidence="9 10" key="1">
    <citation type="submission" date="2016-06" db="EMBL/GenBank/DDBJ databases">
        <title>Genome sequence of Clostridium acetireducens DSM 10703.</title>
        <authorList>
            <person name="Poehlein A."/>
            <person name="Fluechter S."/>
            <person name="Duerre P."/>
            <person name="Daniel R."/>
        </authorList>
    </citation>
    <scope>NUCLEOTIDE SEQUENCE [LARGE SCALE GENOMIC DNA]</scope>
    <source>
        <strain evidence="9 10">DSM 10703</strain>
    </source>
</reference>
<evidence type="ECO:0000259" key="8">
    <source>
        <dbReference type="PROSITE" id="PS50850"/>
    </source>
</evidence>
<keyword evidence="3" id="KW-1003">Cell membrane</keyword>
<dbReference type="Proteomes" id="UP000175744">
    <property type="component" value="Unassembled WGS sequence"/>
</dbReference>
<dbReference type="Gene3D" id="1.20.1250.20">
    <property type="entry name" value="MFS general substrate transporter like domains"/>
    <property type="match status" value="1"/>
</dbReference>
<feature type="transmembrane region" description="Helical" evidence="7">
    <location>
        <begin position="310"/>
        <end position="327"/>
    </location>
</feature>
<keyword evidence="2" id="KW-0813">Transport</keyword>
<evidence type="ECO:0000256" key="2">
    <source>
        <dbReference type="ARBA" id="ARBA00022448"/>
    </source>
</evidence>
<feature type="transmembrane region" description="Helical" evidence="7">
    <location>
        <begin position="382"/>
        <end position="403"/>
    </location>
</feature>
<feature type="transmembrane region" description="Helical" evidence="7">
    <location>
        <begin position="135"/>
        <end position="158"/>
    </location>
</feature>
<dbReference type="PANTHER" id="PTHR43124:SF3">
    <property type="entry name" value="CHLORAMPHENICOL EFFLUX PUMP RV0191"/>
    <property type="match status" value="1"/>
</dbReference>
<feature type="transmembrane region" description="Helical" evidence="7">
    <location>
        <begin position="245"/>
        <end position="265"/>
    </location>
</feature>
<evidence type="ECO:0000256" key="1">
    <source>
        <dbReference type="ARBA" id="ARBA00004651"/>
    </source>
</evidence>
<feature type="transmembrane region" description="Helical" evidence="7">
    <location>
        <begin position="348"/>
        <end position="370"/>
    </location>
</feature>
<keyword evidence="6 7" id="KW-0472">Membrane</keyword>
<feature type="domain" description="Major facilitator superfamily (MFS) profile" evidence="8">
    <location>
        <begin position="3"/>
        <end position="405"/>
    </location>
</feature>
<dbReference type="OrthoDB" id="9773404at2"/>
<feature type="transmembrane region" description="Helical" evidence="7">
    <location>
        <begin position="220"/>
        <end position="239"/>
    </location>
</feature>
<dbReference type="InterPro" id="IPR036259">
    <property type="entry name" value="MFS_trans_sf"/>
</dbReference>
<dbReference type="PROSITE" id="PS50850">
    <property type="entry name" value="MFS"/>
    <property type="match status" value="1"/>
</dbReference>
<dbReference type="CDD" id="cd06174">
    <property type="entry name" value="MFS"/>
    <property type="match status" value="1"/>
</dbReference>
<feature type="transmembrane region" description="Helical" evidence="7">
    <location>
        <begin position="286"/>
        <end position="304"/>
    </location>
</feature>
<feature type="transmembrane region" description="Helical" evidence="7">
    <location>
        <begin position="170"/>
        <end position="190"/>
    </location>
</feature>
<keyword evidence="4 7" id="KW-0812">Transmembrane</keyword>
<gene>
    <name evidence="9" type="primary">yqcE</name>
    <name evidence="9" type="ORF">CLOACE_16590</name>
</gene>